<dbReference type="Proteomes" id="UP000419017">
    <property type="component" value="Unassembled WGS sequence"/>
</dbReference>
<evidence type="ECO:0000259" key="18">
    <source>
        <dbReference type="Pfam" id="PF00905"/>
    </source>
</evidence>
<keyword evidence="17" id="KW-1133">Transmembrane helix</keyword>
<comment type="catalytic activity">
    <reaction evidence="15">
        <text>Preferential cleavage: (Ac)2-L-Lys-D-Ala-|-D-Ala. Also transpeptidation of peptidyl-alanyl moieties that are N-acyl substituents of D-alanine.</text>
        <dbReference type="EC" id="3.4.16.4"/>
    </reaction>
</comment>
<keyword evidence="5" id="KW-0121">Carboxypeptidase</keyword>
<feature type="domain" description="Glycosyl transferase family 51" evidence="19">
    <location>
        <begin position="61"/>
        <end position="228"/>
    </location>
</feature>
<dbReference type="InterPro" id="IPR023346">
    <property type="entry name" value="Lysozyme-like_dom_sf"/>
</dbReference>
<keyword evidence="8" id="KW-0808">Transferase</keyword>
<sequence>MKVIKKIFKYILILAIFSMIFLLSLAGYTYYKVSKKYPVEILENYEPIKPSIIYDIKGRQIDVLALENRDPIKINDIPIHVQNAFLAVEDKRFKNHYGLDYLRLAKAVYLNVFSKSRQGGSTITQQLVKNAFLTRERSIKRKIEEAVLATEMERIYTKDEILEYYLNTINFGKGVYGIKNASLKYFGVLPDKLTIAQAATLASIPKSPAKYSKLKNARARHLVVLKLMYDGKFISEADYNKSKLEEIDFVTSKKLEEIKEASEISNSNIAPEITSIVLSEMKRILGIKDDEENELFSGYKVYSTIDIDMQKAAYNAFRDDDNLNKIKELEASLISIDSNNGFIKAIVGGKNNNKGDFNRALQANRQVGSNFKPVVYLTALDEKYPMNIVLEDSLVEYGEWIPSNYNNMYKSNITMLKALETSNNIASIKLLEKVGIDKVRSNWYKAGIKTKDFPENLTLALGSISTSPYELAKFYVALSNGGYKVEPKFIYKIENRYGEVIYDANIEKVRIYDKDSVNLMTYMLANTVKHGASVRSKVYKNGKLIAMAGKTGTTNDNVTAWFSGYTPNLTTVVYVGRDDNMSMGKKMTGSAAAIPIWKRYMQSIVDSNIYNVGDFTEIIDGQISGKYIEKRIDITNGLLDNDNINAEDALFKKGTEPIENEKDYISMFDIKEAN</sequence>
<dbReference type="GO" id="GO:0006508">
    <property type="term" value="P:proteolysis"/>
    <property type="evidence" value="ECO:0007669"/>
    <property type="project" value="UniProtKB-KW"/>
</dbReference>
<dbReference type="GO" id="GO:0009002">
    <property type="term" value="F:serine-type D-Ala-D-Ala carboxypeptidase activity"/>
    <property type="evidence" value="ECO:0007669"/>
    <property type="project" value="UniProtKB-EC"/>
</dbReference>
<comment type="similarity">
    <text evidence="2">In the C-terminal section; belongs to the transpeptidase family.</text>
</comment>
<feature type="domain" description="Penicillin-binding protein transpeptidase" evidence="18">
    <location>
        <begin position="336"/>
        <end position="601"/>
    </location>
</feature>
<evidence type="ECO:0000259" key="19">
    <source>
        <dbReference type="Pfam" id="PF00912"/>
    </source>
</evidence>
<keyword evidence="12 17" id="KW-0472">Membrane</keyword>
<dbReference type="EMBL" id="CABWIB010000001">
    <property type="protein sequence ID" value="VWL85651.1"/>
    <property type="molecule type" value="Genomic_DNA"/>
</dbReference>
<dbReference type="GO" id="GO:0071555">
    <property type="term" value="P:cell wall organization"/>
    <property type="evidence" value="ECO:0007669"/>
    <property type="project" value="UniProtKB-KW"/>
</dbReference>
<keyword evidence="13" id="KW-0511">Multifunctional enzyme</keyword>
<keyword evidence="21" id="KW-1185">Reference proteome</keyword>
<dbReference type="SUPFAM" id="SSF56601">
    <property type="entry name" value="beta-lactamase/transpeptidase-like"/>
    <property type="match status" value="1"/>
</dbReference>
<dbReference type="FunFam" id="1.10.3810.10:FF:000001">
    <property type="entry name" value="Penicillin-binding protein 1A"/>
    <property type="match status" value="1"/>
</dbReference>
<dbReference type="RefSeq" id="WP_231679270.1">
    <property type="nucleotide sequence ID" value="NZ_CABWIB010000001.1"/>
</dbReference>
<comment type="subcellular location">
    <subcellularLocation>
        <location evidence="1">Cell membrane</location>
    </subcellularLocation>
</comment>
<evidence type="ECO:0000256" key="16">
    <source>
        <dbReference type="ARBA" id="ARBA00049902"/>
    </source>
</evidence>
<keyword evidence="9" id="KW-0378">Hydrolase</keyword>
<dbReference type="GO" id="GO:0030288">
    <property type="term" value="C:outer membrane-bounded periplasmic space"/>
    <property type="evidence" value="ECO:0007669"/>
    <property type="project" value="TreeGrafter"/>
</dbReference>
<dbReference type="GO" id="GO:0008360">
    <property type="term" value="P:regulation of cell shape"/>
    <property type="evidence" value="ECO:0007669"/>
    <property type="project" value="UniProtKB-KW"/>
</dbReference>
<evidence type="ECO:0000256" key="8">
    <source>
        <dbReference type="ARBA" id="ARBA00022679"/>
    </source>
</evidence>
<evidence type="ECO:0000256" key="2">
    <source>
        <dbReference type="ARBA" id="ARBA00007090"/>
    </source>
</evidence>
<dbReference type="Pfam" id="PF00912">
    <property type="entry name" value="Transgly"/>
    <property type="match status" value="1"/>
</dbReference>
<dbReference type="PANTHER" id="PTHR32282:SF11">
    <property type="entry name" value="PENICILLIN-BINDING PROTEIN 1B"/>
    <property type="match status" value="1"/>
</dbReference>
<dbReference type="GO" id="GO:0008955">
    <property type="term" value="F:peptidoglycan glycosyltransferase activity"/>
    <property type="evidence" value="ECO:0007669"/>
    <property type="project" value="UniProtKB-EC"/>
</dbReference>
<dbReference type="SUPFAM" id="SSF53955">
    <property type="entry name" value="Lysozyme-like"/>
    <property type="match status" value="1"/>
</dbReference>
<evidence type="ECO:0000256" key="12">
    <source>
        <dbReference type="ARBA" id="ARBA00023136"/>
    </source>
</evidence>
<name>A0A6I8M816_9FUSO</name>
<keyword evidence="14" id="KW-0961">Cell wall biogenesis/degradation</keyword>
<evidence type="ECO:0000313" key="21">
    <source>
        <dbReference type="Proteomes" id="UP000419017"/>
    </source>
</evidence>
<evidence type="ECO:0000256" key="4">
    <source>
        <dbReference type="ARBA" id="ARBA00022475"/>
    </source>
</evidence>
<dbReference type="NCBIfam" id="TIGR02074">
    <property type="entry name" value="PBP_1a_fam"/>
    <property type="match status" value="1"/>
</dbReference>
<gene>
    <name evidence="20" type="ORF">OMES3154_00936</name>
</gene>
<dbReference type="GO" id="GO:0008658">
    <property type="term" value="F:penicillin binding"/>
    <property type="evidence" value="ECO:0007669"/>
    <property type="project" value="InterPro"/>
</dbReference>
<evidence type="ECO:0000256" key="10">
    <source>
        <dbReference type="ARBA" id="ARBA00022960"/>
    </source>
</evidence>
<comment type="similarity">
    <text evidence="3">In the N-terminal section; belongs to the glycosyltransferase 51 family.</text>
</comment>
<evidence type="ECO:0000256" key="14">
    <source>
        <dbReference type="ARBA" id="ARBA00023316"/>
    </source>
</evidence>
<dbReference type="Gene3D" id="3.40.710.10">
    <property type="entry name" value="DD-peptidase/beta-lactamase superfamily"/>
    <property type="match status" value="1"/>
</dbReference>
<evidence type="ECO:0000313" key="20">
    <source>
        <dbReference type="EMBL" id="VWL85651.1"/>
    </source>
</evidence>
<dbReference type="Pfam" id="PF00905">
    <property type="entry name" value="Transpeptidase"/>
    <property type="match status" value="1"/>
</dbReference>
<reference evidence="20 21" key="1">
    <citation type="submission" date="2019-10" db="EMBL/GenBank/DDBJ databases">
        <authorList>
            <person name="Blom J."/>
        </authorList>
    </citation>
    <scope>NUCLEOTIDE SEQUENCE [LARGE SCALE GENOMIC DNA]</scope>
    <source>
        <strain evidence="20 21">ES3154-GLU</strain>
    </source>
</reference>
<accession>A0A6I8M816</accession>
<keyword evidence="6" id="KW-0645">Protease</keyword>
<evidence type="ECO:0000256" key="1">
    <source>
        <dbReference type="ARBA" id="ARBA00004236"/>
    </source>
</evidence>
<evidence type="ECO:0000256" key="11">
    <source>
        <dbReference type="ARBA" id="ARBA00022984"/>
    </source>
</evidence>
<dbReference type="PANTHER" id="PTHR32282">
    <property type="entry name" value="BINDING PROTEIN TRANSPEPTIDASE, PUTATIVE-RELATED"/>
    <property type="match status" value="1"/>
</dbReference>
<dbReference type="InterPro" id="IPR036950">
    <property type="entry name" value="PBP_transglycosylase"/>
</dbReference>
<dbReference type="InterPro" id="IPR001460">
    <property type="entry name" value="PCN-bd_Tpept"/>
</dbReference>
<comment type="catalytic activity">
    <reaction evidence="16">
        <text>[GlcNAc-(1-&gt;4)-Mur2Ac(oyl-L-Ala-gamma-D-Glu-L-Lys-D-Ala-D-Ala)](n)-di-trans,octa-cis-undecaprenyl diphosphate + beta-D-GlcNAc-(1-&gt;4)-Mur2Ac(oyl-L-Ala-gamma-D-Glu-L-Lys-D-Ala-D-Ala)-di-trans,octa-cis-undecaprenyl diphosphate = [GlcNAc-(1-&gt;4)-Mur2Ac(oyl-L-Ala-gamma-D-Glu-L-Lys-D-Ala-D-Ala)](n+1)-di-trans,octa-cis-undecaprenyl diphosphate + di-trans,octa-cis-undecaprenyl diphosphate + H(+)</text>
        <dbReference type="Rhea" id="RHEA:23708"/>
        <dbReference type="Rhea" id="RHEA-COMP:9602"/>
        <dbReference type="Rhea" id="RHEA-COMP:9603"/>
        <dbReference type="ChEBI" id="CHEBI:15378"/>
        <dbReference type="ChEBI" id="CHEBI:58405"/>
        <dbReference type="ChEBI" id="CHEBI:60033"/>
        <dbReference type="ChEBI" id="CHEBI:78435"/>
        <dbReference type="EC" id="2.4.99.28"/>
    </reaction>
</comment>
<protein>
    <submittedName>
        <fullName evidence="20">Penicillin-binding protein</fullName>
    </submittedName>
</protein>
<dbReference type="InterPro" id="IPR012338">
    <property type="entry name" value="Beta-lactam/transpept-like"/>
</dbReference>
<evidence type="ECO:0000256" key="3">
    <source>
        <dbReference type="ARBA" id="ARBA00007739"/>
    </source>
</evidence>
<keyword evidence="17" id="KW-0812">Transmembrane</keyword>
<organism evidence="20 21">
    <name type="scientific">Oceanivirga miroungae</name>
    <dbReference type="NCBI Taxonomy" id="1130046"/>
    <lineage>
        <taxon>Bacteria</taxon>
        <taxon>Fusobacteriati</taxon>
        <taxon>Fusobacteriota</taxon>
        <taxon>Fusobacteriia</taxon>
        <taxon>Fusobacteriales</taxon>
        <taxon>Leptotrichiaceae</taxon>
        <taxon>Oceanivirga</taxon>
    </lineage>
</organism>
<evidence type="ECO:0000256" key="13">
    <source>
        <dbReference type="ARBA" id="ARBA00023268"/>
    </source>
</evidence>
<dbReference type="AlphaFoldDB" id="A0A6I8M816"/>
<feature type="transmembrane region" description="Helical" evidence="17">
    <location>
        <begin position="7"/>
        <end position="31"/>
    </location>
</feature>
<evidence type="ECO:0000256" key="15">
    <source>
        <dbReference type="ARBA" id="ARBA00034000"/>
    </source>
</evidence>
<evidence type="ECO:0000256" key="9">
    <source>
        <dbReference type="ARBA" id="ARBA00022801"/>
    </source>
</evidence>
<dbReference type="InterPro" id="IPR050396">
    <property type="entry name" value="Glycosyltr_51/Transpeptidase"/>
</dbReference>
<proteinExistence type="inferred from homology"/>
<keyword evidence="11" id="KW-0573">Peptidoglycan synthesis</keyword>
<evidence type="ECO:0000256" key="6">
    <source>
        <dbReference type="ARBA" id="ARBA00022670"/>
    </source>
</evidence>
<keyword evidence="7" id="KW-0328">Glycosyltransferase</keyword>
<dbReference type="Gene3D" id="1.10.3810.10">
    <property type="entry name" value="Biosynthetic peptidoglycan transglycosylase-like"/>
    <property type="match status" value="1"/>
</dbReference>
<evidence type="ECO:0000256" key="17">
    <source>
        <dbReference type="SAM" id="Phobius"/>
    </source>
</evidence>
<dbReference type="InterPro" id="IPR001264">
    <property type="entry name" value="Glyco_trans_51"/>
</dbReference>
<dbReference type="GO" id="GO:0009252">
    <property type="term" value="P:peptidoglycan biosynthetic process"/>
    <property type="evidence" value="ECO:0007669"/>
    <property type="project" value="UniProtKB-KW"/>
</dbReference>
<dbReference type="GO" id="GO:0005886">
    <property type="term" value="C:plasma membrane"/>
    <property type="evidence" value="ECO:0007669"/>
    <property type="project" value="UniProtKB-SubCell"/>
</dbReference>
<evidence type="ECO:0000256" key="7">
    <source>
        <dbReference type="ARBA" id="ARBA00022676"/>
    </source>
</evidence>
<keyword evidence="4" id="KW-1003">Cell membrane</keyword>
<keyword evidence="10" id="KW-0133">Cell shape</keyword>
<evidence type="ECO:0000256" key="5">
    <source>
        <dbReference type="ARBA" id="ARBA00022645"/>
    </source>
</evidence>